<keyword evidence="5" id="KW-0256">Endoplasmic reticulum</keyword>
<protein>
    <recommendedName>
        <fullName evidence="3">Signal peptidase complex subunit 1</fullName>
    </recommendedName>
</protein>
<name>A0A2T9Z2H3_9FUNG</name>
<keyword evidence="6 9" id="KW-1133">Transmembrane helix</keyword>
<comment type="function">
    <text evidence="8">Component of the signal peptidase complex (SPC) which catalyzes the cleavage of N-terminal signal sequences from nascent proteins as they are translocated into the lumen of the endoplasmic reticulum. Dispensable for SPC enzymatic activity.</text>
</comment>
<comment type="subcellular location">
    <subcellularLocation>
        <location evidence="1">Endoplasmic reticulum membrane</location>
        <topology evidence="1">Multi-pass membrane protein</topology>
    </subcellularLocation>
</comment>
<dbReference type="OrthoDB" id="263893at2759"/>
<organism evidence="10 11">
    <name type="scientific">Furculomyces boomerangus</name>
    <dbReference type="NCBI Taxonomy" id="61424"/>
    <lineage>
        <taxon>Eukaryota</taxon>
        <taxon>Fungi</taxon>
        <taxon>Fungi incertae sedis</taxon>
        <taxon>Zoopagomycota</taxon>
        <taxon>Kickxellomycotina</taxon>
        <taxon>Harpellomycetes</taxon>
        <taxon>Harpellales</taxon>
        <taxon>Harpellaceae</taxon>
        <taxon>Furculomyces</taxon>
    </lineage>
</organism>
<evidence type="ECO:0000256" key="1">
    <source>
        <dbReference type="ARBA" id="ARBA00004477"/>
    </source>
</evidence>
<dbReference type="PANTHER" id="PTHR13202">
    <property type="entry name" value="MICROSOMAL SIGNAL PEPTIDASE 12 KDA SUBUNIT"/>
    <property type="match status" value="1"/>
</dbReference>
<dbReference type="EMBL" id="MBFT01000068">
    <property type="protein sequence ID" value="PVU98769.1"/>
    <property type="molecule type" value="Genomic_DNA"/>
</dbReference>
<evidence type="ECO:0000256" key="5">
    <source>
        <dbReference type="ARBA" id="ARBA00022824"/>
    </source>
</evidence>
<evidence type="ECO:0000256" key="3">
    <source>
        <dbReference type="ARBA" id="ARBA00017059"/>
    </source>
</evidence>
<dbReference type="PANTHER" id="PTHR13202:SF0">
    <property type="entry name" value="SIGNAL PEPTIDASE COMPLEX SUBUNIT 1"/>
    <property type="match status" value="1"/>
</dbReference>
<keyword evidence="7 9" id="KW-0472">Membrane</keyword>
<reference evidence="10 11" key="1">
    <citation type="journal article" date="2018" name="MBio">
        <title>Comparative Genomics Reveals the Core Gene Toolbox for the Fungus-Insect Symbiosis.</title>
        <authorList>
            <person name="Wang Y."/>
            <person name="Stata M."/>
            <person name="Wang W."/>
            <person name="Stajich J.E."/>
            <person name="White M.M."/>
            <person name="Moncalvo J.M."/>
        </authorList>
    </citation>
    <scope>NUCLEOTIDE SEQUENCE [LARGE SCALE GENOMIC DNA]</scope>
    <source>
        <strain evidence="10 11">AUS-77-4</strain>
    </source>
</reference>
<keyword evidence="4 9" id="KW-0812">Transmembrane</keyword>
<keyword evidence="11" id="KW-1185">Reference proteome</keyword>
<proteinExistence type="inferred from homology"/>
<dbReference type="Proteomes" id="UP000245699">
    <property type="component" value="Unassembled WGS sequence"/>
</dbReference>
<evidence type="ECO:0000256" key="7">
    <source>
        <dbReference type="ARBA" id="ARBA00023136"/>
    </source>
</evidence>
<dbReference type="AlphaFoldDB" id="A0A2T9Z2H3"/>
<dbReference type="STRING" id="61424.A0A2T9Z2H3"/>
<dbReference type="Pfam" id="PF06645">
    <property type="entry name" value="SPC12"/>
    <property type="match status" value="1"/>
</dbReference>
<feature type="transmembrane region" description="Helical" evidence="9">
    <location>
        <begin position="21"/>
        <end position="40"/>
    </location>
</feature>
<evidence type="ECO:0000313" key="10">
    <source>
        <dbReference type="EMBL" id="PVU98769.1"/>
    </source>
</evidence>
<evidence type="ECO:0000256" key="6">
    <source>
        <dbReference type="ARBA" id="ARBA00022989"/>
    </source>
</evidence>
<dbReference type="InterPro" id="IPR009542">
    <property type="entry name" value="Spc1/SPCS1"/>
</dbReference>
<feature type="transmembrane region" description="Helical" evidence="9">
    <location>
        <begin position="52"/>
        <end position="72"/>
    </location>
</feature>
<evidence type="ECO:0000256" key="9">
    <source>
        <dbReference type="SAM" id="Phobius"/>
    </source>
</evidence>
<evidence type="ECO:0000256" key="8">
    <source>
        <dbReference type="ARBA" id="ARBA00045204"/>
    </source>
</evidence>
<dbReference type="GO" id="GO:0005787">
    <property type="term" value="C:signal peptidase complex"/>
    <property type="evidence" value="ECO:0007669"/>
    <property type="project" value="InterPro"/>
</dbReference>
<evidence type="ECO:0000256" key="2">
    <source>
        <dbReference type="ARBA" id="ARBA00005245"/>
    </source>
</evidence>
<dbReference type="GO" id="GO:0045047">
    <property type="term" value="P:protein targeting to ER"/>
    <property type="evidence" value="ECO:0007669"/>
    <property type="project" value="TreeGrafter"/>
</dbReference>
<dbReference type="GO" id="GO:0006465">
    <property type="term" value="P:signal peptide processing"/>
    <property type="evidence" value="ECO:0007669"/>
    <property type="project" value="InterPro"/>
</dbReference>
<sequence length="97" mass="10937">MNSFLKPITDFGKIDFEGQKLAENISTSILVVSAIISLVAGKMLDNMKLAMYIYLFGFVLTVLVVVPPYSFYNKNPVKWLKKSDFKSGNTILKEKPQ</sequence>
<comment type="caution">
    <text evidence="10">The sequence shown here is derived from an EMBL/GenBank/DDBJ whole genome shotgun (WGS) entry which is preliminary data.</text>
</comment>
<evidence type="ECO:0000256" key="4">
    <source>
        <dbReference type="ARBA" id="ARBA00022692"/>
    </source>
</evidence>
<accession>A0A2T9Z2H3</accession>
<evidence type="ECO:0000313" key="11">
    <source>
        <dbReference type="Proteomes" id="UP000245699"/>
    </source>
</evidence>
<comment type="similarity">
    <text evidence="2">Belongs to the SPCS1 family.</text>
</comment>
<gene>
    <name evidence="10" type="ORF">BB559_001301</name>
</gene>